<dbReference type="PANTHER" id="PTHR39560">
    <property type="entry name" value="PROTEIN ADENYLYLTRANSFERASE FIC-RELATED"/>
    <property type="match status" value="1"/>
</dbReference>
<comment type="caution">
    <text evidence="9">The sequence shown here is derived from an EMBL/GenBank/DDBJ whole genome shotgun (WGS) entry which is preliminary data.</text>
</comment>
<dbReference type="Proteomes" id="UP000198841">
    <property type="component" value="Unassembled WGS sequence"/>
</dbReference>
<keyword evidence="3" id="KW-0547">Nucleotide-binding</keyword>
<evidence type="ECO:0000256" key="5">
    <source>
        <dbReference type="ARBA" id="ARBA00034531"/>
    </source>
</evidence>
<evidence type="ECO:0000256" key="6">
    <source>
        <dbReference type="ARBA" id="ARBA00047939"/>
    </source>
</evidence>
<dbReference type="InterPro" id="IPR036597">
    <property type="entry name" value="Fido-like_dom_sf"/>
</dbReference>
<dbReference type="EC" id="2.7.7.108" evidence="5"/>
<reference evidence="9 10" key="1">
    <citation type="submission" date="2016-10" db="EMBL/GenBank/DDBJ databases">
        <authorList>
            <person name="Varghese N."/>
            <person name="Submissions S."/>
        </authorList>
    </citation>
    <scope>NUCLEOTIDE SEQUENCE [LARGE SCALE GENOMIC DNA]</scope>
    <source>
        <strain evidence="9 10">YR512</strain>
    </source>
</reference>
<name>A0A1I3XMP3_9GAMM</name>
<comment type="catalytic activity">
    <reaction evidence="6">
        <text>L-threonyl-[protein] + ATP = 3-O-(5'-adenylyl)-L-threonyl-[protein] + diphosphate</text>
        <dbReference type="Rhea" id="RHEA:54292"/>
        <dbReference type="Rhea" id="RHEA-COMP:11060"/>
        <dbReference type="Rhea" id="RHEA-COMP:13847"/>
        <dbReference type="ChEBI" id="CHEBI:30013"/>
        <dbReference type="ChEBI" id="CHEBI:30616"/>
        <dbReference type="ChEBI" id="CHEBI:33019"/>
        <dbReference type="ChEBI" id="CHEBI:138113"/>
        <dbReference type="EC" id="2.7.7.108"/>
    </reaction>
</comment>
<sequence>MDRYSSWRDHYCYPDSSVLINRYNIRDSEQLEAAERSVTALTISHINLFQPPFSLNTLSTIHHTLFAELYSWAGDIRDIAISKGNTRFCQPMFIRREAEQLFRKMENESWLSGLDHPEFCQRMAWYYGELNILHPFREGNGRTLRILFEHIALHAGFRIDWSELRIEDWLKANILAYEIGPEALNALFLQHVFVLPET</sequence>
<dbReference type="RefSeq" id="WP_008101766.1">
    <property type="nucleotide sequence ID" value="NZ_FOSD01000005.1"/>
</dbReference>
<gene>
    <name evidence="9" type="ORF">SAMN05518863_105182</name>
</gene>
<dbReference type="Gene3D" id="1.10.3290.10">
    <property type="entry name" value="Fido-like domain"/>
    <property type="match status" value="1"/>
</dbReference>
<dbReference type="PANTHER" id="PTHR39560:SF1">
    <property type="entry name" value="PROTEIN ADENYLYLTRANSFERASE FIC-RELATED"/>
    <property type="match status" value="1"/>
</dbReference>
<dbReference type="PROSITE" id="PS51459">
    <property type="entry name" value="FIDO"/>
    <property type="match status" value="1"/>
</dbReference>
<proteinExistence type="predicted"/>
<comment type="catalytic activity">
    <reaction evidence="7">
        <text>L-tyrosyl-[protein] + ATP = O-(5'-adenylyl)-L-tyrosyl-[protein] + diphosphate</text>
        <dbReference type="Rhea" id="RHEA:54288"/>
        <dbReference type="Rhea" id="RHEA-COMP:10136"/>
        <dbReference type="Rhea" id="RHEA-COMP:13846"/>
        <dbReference type="ChEBI" id="CHEBI:30616"/>
        <dbReference type="ChEBI" id="CHEBI:33019"/>
        <dbReference type="ChEBI" id="CHEBI:46858"/>
        <dbReference type="ChEBI" id="CHEBI:83624"/>
        <dbReference type="EC" id="2.7.7.108"/>
    </reaction>
</comment>
<organism evidence="9 10">
    <name type="scientific">Candidatus Pantoea symbiotica</name>
    <dbReference type="NCBI Taxonomy" id="1884370"/>
    <lineage>
        <taxon>Bacteria</taxon>
        <taxon>Pseudomonadati</taxon>
        <taxon>Pseudomonadota</taxon>
        <taxon>Gammaproteobacteria</taxon>
        <taxon>Enterobacterales</taxon>
        <taxon>Erwiniaceae</taxon>
        <taxon>Pantoea</taxon>
    </lineage>
</organism>
<evidence type="ECO:0000256" key="7">
    <source>
        <dbReference type="ARBA" id="ARBA00048696"/>
    </source>
</evidence>
<keyword evidence="1" id="KW-0808">Transferase</keyword>
<keyword evidence="4" id="KW-0067">ATP-binding</keyword>
<dbReference type="NCBIfam" id="NF007672">
    <property type="entry name" value="PRK10347.1"/>
    <property type="match status" value="1"/>
</dbReference>
<dbReference type="Pfam" id="PF02661">
    <property type="entry name" value="Fic"/>
    <property type="match status" value="1"/>
</dbReference>
<evidence type="ECO:0000313" key="10">
    <source>
        <dbReference type="Proteomes" id="UP000198841"/>
    </source>
</evidence>
<evidence type="ECO:0000256" key="1">
    <source>
        <dbReference type="ARBA" id="ARBA00022679"/>
    </source>
</evidence>
<dbReference type="InterPro" id="IPR003812">
    <property type="entry name" value="Fido"/>
</dbReference>
<dbReference type="SUPFAM" id="SSF140931">
    <property type="entry name" value="Fic-like"/>
    <property type="match status" value="1"/>
</dbReference>
<evidence type="ECO:0000256" key="2">
    <source>
        <dbReference type="ARBA" id="ARBA00022695"/>
    </source>
</evidence>
<feature type="domain" description="Fido" evidence="8">
    <location>
        <begin position="53"/>
        <end position="190"/>
    </location>
</feature>
<evidence type="ECO:0000256" key="4">
    <source>
        <dbReference type="ARBA" id="ARBA00022840"/>
    </source>
</evidence>
<evidence type="ECO:0000313" key="9">
    <source>
        <dbReference type="EMBL" id="SFK20800.1"/>
    </source>
</evidence>
<dbReference type="EMBL" id="FOSD01000005">
    <property type="protein sequence ID" value="SFK20800.1"/>
    <property type="molecule type" value="Genomic_DNA"/>
</dbReference>
<protein>
    <recommendedName>
        <fullName evidence="5">protein adenylyltransferase</fullName>
        <ecNumber evidence="5">2.7.7.108</ecNumber>
    </recommendedName>
</protein>
<evidence type="ECO:0000259" key="8">
    <source>
        <dbReference type="PROSITE" id="PS51459"/>
    </source>
</evidence>
<accession>A0A1I3XMP3</accession>
<keyword evidence="2" id="KW-0548">Nucleotidyltransferase</keyword>
<keyword evidence="10" id="KW-1185">Reference proteome</keyword>
<evidence type="ECO:0000256" key="3">
    <source>
        <dbReference type="ARBA" id="ARBA00022741"/>
    </source>
</evidence>